<dbReference type="EMBL" id="FKLO01000020">
    <property type="protein sequence ID" value="SAM58352.1"/>
    <property type="molecule type" value="Genomic_DNA"/>
</dbReference>
<dbReference type="GO" id="GO:0003755">
    <property type="term" value="F:peptidyl-prolyl cis-trans isomerase activity"/>
    <property type="evidence" value="ECO:0007669"/>
    <property type="project" value="UniProtKB-KW"/>
</dbReference>
<gene>
    <name evidence="6" type="ORF">CHUV0807_0440</name>
</gene>
<keyword evidence="2" id="KW-0697">Rotamase</keyword>
<dbReference type="PANTHER" id="PTHR43246">
    <property type="entry name" value="PEPTIDYL-PROLYL CIS-TRANS ISOMERASE CYP38, CHLOROPLASTIC"/>
    <property type="match status" value="1"/>
</dbReference>
<evidence type="ECO:0000256" key="4">
    <source>
        <dbReference type="SAM" id="SignalP"/>
    </source>
</evidence>
<protein>
    <recommendedName>
        <fullName evidence="1">peptidylprolyl isomerase</fullName>
        <ecNumber evidence="1">5.2.1.8</ecNumber>
    </recommendedName>
</protein>
<evidence type="ECO:0000313" key="7">
    <source>
        <dbReference type="Proteomes" id="UP000190837"/>
    </source>
</evidence>
<organism evidence="6 7">
    <name type="scientific">Cardiobacterium hominis</name>
    <dbReference type="NCBI Taxonomy" id="2718"/>
    <lineage>
        <taxon>Bacteria</taxon>
        <taxon>Pseudomonadati</taxon>
        <taxon>Pseudomonadota</taxon>
        <taxon>Gammaproteobacteria</taxon>
        <taxon>Cardiobacteriales</taxon>
        <taxon>Cardiobacteriaceae</taxon>
        <taxon>Cardiobacterium</taxon>
    </lineage>
</organism>
<reference evidence="7" key="1">
    <citation type="submission" date="2016-04" db="EMBL/GenBank/DDBJ databases">
        <authorList>
            <person name="Tagini F."/>
        </authorList>
    </citation>
    <scope>NUCLEOTIDE SEQUENCE [LARGE SCALE GENOMIC DNA]</scope>
    <source>
        <strain evidence="7">CHUV0807</strain>
    </source>
</reference>
<feature type="signal peptide" evidence="4">
    <location>
        <begin position="1"/>
        <end position="20"/>
    </location>
</feature>
<dbReference type="InterPro" id="IPR044665">
    <property type="entry name" value="E_coli_cyclophilin_A-like"/>
</dbReference>
<dbReference type="RefSeq" id="WP_079539388.1">
    <property type="nucleotide sequence ID" value="NZ_FKLO01000020.1"/>
</dbReference>
<keyword evidence="3 6" id="KW-0413">Isomerase</keyword>
<dbReference type="SUPFAM" id="SSF50891">
    <property type="entry name" value="Cyclophilin-like"/>
    <property type="match status" value="1"/>
</dbReference>
<feature type="chain" id="PRO_5008674762" description="peptidylprolyl isomerase" evidence="4">
    <location>
        <begin position="21"/>
        <end position="303"/>
    </location>
</feature>
<dbReference type="InterPro" id="IPR002130">
    <property type="entry name" value="Cyclophilin-type_PPIase_dom"/>
</dbReference>
<feature type="domain" description="PPIase cyclophilin-type" evidence="5">
    <location>
        <begin position="58"/>
        <end position="246"/>
    </location>
</feature>
<dbReference type="Proteomes" id="UP000190837">
    <property type="component" value="Unassembled WGS sequence"/>
</dbReference>
<dbReference type="Gene3D" id="2.40.100.10">
    <property type="entry name" value="Cyclophilin-like"/>
    <property type="match status" value="1"/>
</dbReference>
<name>A0A1C3H2I3_9GAMM</name>
<evidence type="ECO:0000256" key="1">
    <source>
        <dbReference type="ARBA" id="ARBA00013194"/>
    </source>
</evidence>
<evidence type="ECO:0000313" key="6">
    <source>
        <dbReference type="EMBL" id="SAM58352.1"/>
    </source>
</evidence>
<dbReference type="InterPro" id="IPR029000">
    <property type="entry name" value="Cyclophilin-like_dom_sf"/>
</dbReference>
<dbReference type="EC" id="5.2.1.8" evidence="1"/>
<accession>A0A1C3H2I3</accession>
<dbReference type="AlphaFoldDB" id="A0A1C3H2I3"/>
<evidence type="ECO:0000259" key="5">
    <source>
        <dbReference type="PROSITE" id="PS50072"/>
    </source>
</evidence>
<evidence type="ECO:0000256" key="2">
    <source>
        <dbReference type="ARBA" id="ARBA00023110"/>
    </source>
</evidence>
<dbReference type="PROSITE" id="PS50072">
    <property type="entry name" value="CSA_PPIASE_2"/>
    <property type="match status" value="1"/>
</dbReference>
<dbReference type="Pfam" id="PF00160">
    <property type="entry name" value="Pro_isomerase"/>
    <property type="match status" value="1"/>
</dbReference>
<proteinExistence type="predicted"/>
<sequence>MKKTVLALTCAVLCAAPALAEEAKKPYRSTDDIIASAPADAWRSVDPANLLYMQLDKGTVIYELAPDFAPEHVAQIRMLAQKHFWDGLSIYRVQDNYVTQFGDPNVDTDKQKPLPAETKKLPAEFERPLKGLHFTALPDPDGWSEKVGFADGFPVATEKDSAWIAHCYGILGAGRNNPPDSSNGTELYVVIGQSPRHLDRNITLVGRVLQGVELLSSLPRGGGNDGGYMGFYQDPKEYTPIKSIRLGSEVPENERVPLQVMKTDSQSFADVVESRRNRGGDWIVRPAGHTDVCNITVPVRRAP</sequence>
<keyword evidence="4" id="KW-0732">Signal</keyword>
<evidence type="ECO:0000256" key="3">
    <source>
        <dbReference type="ARBA" id="ARBA00023235"/>
    </source>
</evidence>